<feature type="region of interest" description="Disordered" evidence="5">
    <location>
        <begin position="79"/>
        <end position="121"/>
    </location>
</feature>
<proteinExistence type="predicted"/>
<dbReference type="GO" id="GO:0043495">
    <property type="term" value="F:protein-membrane adaptor activity"/>
    <property type="evidence" value="ECO:0007669"/>
    <property type="project" value="TreeGrafter"/>
</dbReference>
<dbReference type="VEuPathDB" id="FungiDB:BO71DRAFT_444344"/>
<evidence type="ECO:0000256" key="1">
    <source>
        <dbReference type="ARBA" id="ARBA00004370"/>
    </source>
</evidence>
<feature type="compositionally biased region" description="Polar residues" evidence="5">
    <location>
        <begin position="11"/>
        <end position="25"/>
    </location>
</feature>
<keyword evidence="3" id="KW-1133">Transmembrane helix</keyword>
<comment type="subcellular location">
    <subcellularLocation>
        <location evidence="1">Membrane</location>
    </subcellularLocation>
</comment>
<dbReference type="InterPro" id="IPR012919">
    <property type="entry name" value="SUN_dom"/>
</dbReference>
<evidence type="ECO:0000256" key="4">
    <source>
        <dbReference type="ARBA" id="ARBA00023136"/>
    </source>
</evidence>
<evidence type="ECO:0000313" key="7">
    <source>
        <dbReference type="EMBL" id="PYH89770.1"/>
    </source>
</evidence>
<dbReference type="Gene3D" id="2.60.120.260">
    <property type="entry name" value="Galactose-binding domain-like"/>
    <property type="match status" value="1"/>
</dbReference>
<dbReference type="Pfam" id="PF07738">
    <property type="entry name" value="Sad1_UNC"/>
    <property type="match status" value="1"/>
</dbReference>
<feature type="region of interest" description="Disordered" evidence="5">
    <location>
        <begin position="133"/>
        <end position="206"/>
    </location>
</feature>
<keyword evidence="4" id="KW-0472">Membrane</keyword>
<dbReference type="STRING" id="1448320.A0A319CY23"/>
<evidence type="ECO:0000256" key="3">
    <source>
        <dbReference type="ARBA" id="ARBA00022989"/>
    </source>
</evidence>
<dbReference type="EMBL" id="KZ826012">
    <property type="protein sequence ID" value="PYH89770.1"/>
    <property type="molecule type" value="Genomic_DNA"/>
</dbReference>
<feature type="region of interest" description="Disordered" evidence="5">
    <location>
        <begin position="250"/>
        <end position="388"/>
    </location>
</feature>
<dbReference type="PROSITE" id="PS51469">
    <property type="entry name" value="SUN"/>
    <property type="match status" value="1"/>
</dbReference>
<evidence type="ECO:0000313" key="8">
    <source>
        <dbReference type="Proteomes" id="UP000247810"/>
    </source>
</evidence>
<gene>
    <name evidence="7" type="ORF">BO71DRAFT_444344</name>
</gene>
<dbReference type="GO" id="GO:0034993">
    <property type="term" value="C:meiotic nuclear membrane microtubule tethering complex"/>
    <property type="evidence" value="ECO:0007669"/>
    <property type="project" value="TreeGrafter"/>
</dbReference>
<keyword evidence="2" id="KW-0812">Transmembrane</keyword>
<feature type="compositionally biased region" description="Basic and acidic residues" evidence="5">
    <location>
        <begin position="376"/>
        <end position="388"/>
    </location>
</feature>
<feature type="compositionally biased region" description="Basic and acidic residues" evidence="5">
    <location>
        <begin position="79"/>
        <end position="89"/>
    </location>
</feature>
<dbReference type="AlphaFoldDB" id="A0A319CY23"/>
<evidence type="ECO:0000259" key="6">
    <source>
        <dbReference type="PROSITE" id="PS51469"/>
    </source>
</evidence>
<name>A0A319CY23_9EURO</name>
<dbReference type="InterPro" id="IPR045119">
    <property type="entry name" value="SUN1-5"/>
</dbReference>
<feature type="region of interest" description="Disordered" evidence="5">
    <location>
        <begin position="1"/>
        <end position="46"/>
    </location>
</feature>
<accession>A0A319CY23</accession>
<evidence type="ECO:0000256" key="2">
    <source>
        <dbReference type="ARBA" id="ARBA00022692"/>
    </source>
</evidence>
<sequence>MPPKRGAVRRNGSTPSGKNGPSTFLDTGLGSMRKSQALPNIPTKPSFAYGAADTPLLPRALVLHPEMDLTEMAGTIDKGIEDAKDRNMKASEPPRSGTRPRSVSSVGVSPARRRREPTPDQLQLFDTLREATQTPSPIQGNGASTATPTPPVAHTLSPSSSASIPQPKPRYPHVAADSLYPSPMTRLGPKTGGEPPVGSSPQFDNSSLLSYSVERDIHNDDLRRTLSDGKNIKAPPRRFSGLAFANEPIHEEEEPDSRLQQSPSPELSDGDLSDGDFQLEATPESQLESEYESVRNPSPAVTRSPAIKRSPAIAKSPAKSKSPAINKSPAMNKPSAVPKSPAKPPVRNKSPVMQSAPTKTIIPDTHVQHTAQAASAHDRQRSRTPHDARPARSYFAFLPSKSTVVRFFTMVTVAVALFALFRFARLPSVHRYVPMNETNLVAIDSLTDEMSRLSAHVSSLAHDVKIVKNEVRFMPSVVAPPIRAPTAPSVPSVPSIPQTPVVWKTNFLSPGLGVIINPYITTPTFGPTLTYLQIIHRKIKSVFLTQPRLTQPPLAALTSWDDFGDCWCSAPREDTGMVQLGIHLGQAIVPEEVIVEHMPKTATLLPDVAPRDMELWARFRSVGPKPSSSSLPSFLRNFISTVRVKAYMSPLSHPFPFHDSIINTLSYAFPGDPESAYSDDALLGPSFYRVGKWAYDLNNPQHIQRFVLDAIIDDPQLRVDMVVFRVNANYGANHTCLYRLKLFGHL</sequence>
<dbReference type="OrthoDB" id="342281at2759"/>
<protein>
    <recommendedName>
        <fullName evidence="6">SUN domain-containing protein</fullName>
    </recommendedName>
</protein>
<keyword evidence="8" id="KW-1185">Reference proteome</keyword>
<dbReference type="PANTHER" id="PTHR12911">
    <property type="entry name" value="SAD1/UNC-84-LIKE PROTEIN-RELATED"/>
    <property type="match status" value="1"/>
</dbReference>
<dbReference type="Proteomes" id="UP000247810">
    <property type="component" value="Unassembled WGS sequence"/>
</dbReference>
<dbReference type="PANTHER" id="PTHR12911:SF8">
    <property type="entry name" value="KLAROID PROTEIN-RELATED"/>
    <property type="match status" value="1"/>
</dbReference>
<evidence type="ECO:0000256" key="5">
    <source>
        <dbReference type="SAM" id="MobiDB-lite"/>
    </source>
</evidence>
<organism evidence="7 8">
    <name type="scientific">Aspergillus ellipticus CBS 707.79</name>
    <dbReference type="NCBI Taxonomy" id="1448320"/>
    <lineage>
        <taxon>Eukaryota</taxon>
        <taxon>Fungi</taxon>
        <taxon>Dikarya</taxon>
        <taxon>Ascomycota</taxon>
        <taxon>Pezizomycotina</taxon>
        <taxon>Eurotiomycetes</taxon>
        <taxon>Eurotiomycetidae</taxon>
        <taxon>Eurotiales</taxon>
        <taxon>Aspergillaceae</taxon>
        <taxon>Aspergillus</taxon>
        <taxon>Aspergillus subgen. Circumdati</taxon>
    </lineage>
</organism>
<feature type="compositionally biased region" description="Low complexity" evidence="5">
    <location>
        <begin position="93"/>
        <end position="110"/>
    </location>
</feature>
<feature type="compositionally biased region" description="Polar residues" evidence="5">
    <location>
        <begin position="133"/>
        <end position="147"/>
    </location>
</feature>
<reference evidence="7 8" key="1">
    <citation type="submission" date="2018-02" db="EMBL/GenBank/DDBJ databases">
        <title>The genomes of Aspergillus section Nigri reveals drivers in fungal speciation.</title>
        <authorList>
            <consortium name="DOE Joint Genome Institute"/>
            <person name="Vesth T.C."/>
            <person name="Nybo J."/>
            <person name="Theobald S."/>
            <person name="Brandl J."/>
            <person name="Frisvad J.C."/>
            <person name="Nielsen K.F."/>
            <person name="Lyhne E.K."/>
            <person name="Kogle M.E."/>
            <person name="Kuo A."/>
            <person name="Riley R."/>
            <person name="Clum A."/>
            <person name="Nolan M."/>
            <person name="Lipzen A."/>
            <person name="Salamov A."/>
            <person name="Henrissat B."/>
            <person name="Wiebenga A."/>
            <person name="De vries R.P."/>
            <person name="Grigoriev I.V."/>
            <person name="Mortensen U.H."/>
            <person name="Andersen M.R."/>
            <person name="Baker S.E."/>
        </authorList>
    </citation>
    <scope>NUCLEOTIDE SEQUENCE [LARGE SCALE GENOMIC DNA]</scope>
    <source>
        <strain evidence="7 8">CBS 707.79</strain>
    </source>
</reference>
<feature type="domain" description="SUN" evidence="6">
    <location>
        <begin position="513"/>
        <end position="746"/>
    </location>
</feature>